<accession>A0ABN2JI28</accession>
<keyword evidence="6" id="KW-1185">Reference proteome</keyword>
<proteinExistence type="predicted"/>
<dbReference type="InterPro" id="IPR036388">
    <property type="entry name" value="WH-like_DNA-bd_sf"/>
</dbReference>
<dbReference type="PANTHER" id="PTHR33204:SF18">
    <property type="entry name" value="TRANSCRIPTIONAL REGULATORY PROTEIN"/>
    <property type="match status" value="1"/>
</dbReference>
<name>A0ABN2JI28_9MICO</name>
<dbReference type="InterPro" id="IPR036390">
    <property type="entry name" value="WH_DNA-bd_sf"/>
</dbReference>
<reference evidence="5 6" key="1">
    <citation type="journal article" date="2019" name="Int. J. Syst. Evol. Microbiol.">
        <title>The Global Catalogue of Microorganisms (GCM) 10K type strain sequencing project: providing services to taxonomists for standard genome sequencing and annotation.</title>
        <authorList>
            <consortium name="The Broad Institute Genomics Platform"/>
            <consortium name="The Broad Institute Genome Sequencing Center for Infectious Disease"/>
            <person name="Wu L."/>
            <person name="Ma J."/>
        </authorList>
    </citation>
    <scope>NUCLEOTIDE SEQUENCE [LARGE SCALE GENOMIC DNA]</scope>
    <source>
        <strain evidence="5 6">JCM 15589</strain>
    </source>
</reference>
<dbReference type="InterPro" id="IPR002577">
    <property type="entry name" value="HTH_HxlR"/>
</dbReference>
<comment type="caution">
    <text evidence="5">The sequence shown here is derived from an EMBL/GenBank/DDBJ whole genome shotgun (WGS) entry which is preliminary data.</text>
</comment>
<dbReference type="RefSeq" id="WP_344248673.1">
    <property type="nucleotide sequence ID" value="NZ_BAAAPM010000004.1"/>
</dbReference>
<dbReference type="InterPro" id="IPR011991">
    <property type="entry name" value="ArsR-like_HTH"/>
</dbReference>
<dbReference type="InterPro" id="IPR036527">
    <property type="entry name" value="SCP2_sterol-bd_dom_sf"/>
</dbReference>
<dbReference type="EMBL" id="BAAAPM010000004">
    <property type="protein sequence ID" value="GAA1727390.1"/>
    <property type="molecule type" value="Genomic_DNA"/>
</dbReference>
<keyword evidence="1" id="KW-0805">Transcription regulation</keyword>
<dbReference type="Gene3D" id="1.10.10.10">
    <property type="entry name" value="Winged helix-like DNA-binding domain superfamily/Winged helix DNA-binding domain"/>
    <property type="match status" value="1"/>
</dbReference>
<dbReference type="Proteomes" id="UP001501138">
    <property type="component" value="Unassembled WGS sequence"/>
</dbReference>
<dbReference type="SUPFAM" id="SSF46785">
    <property type="entry name" value="Winged helix' DNA-binding domain"/>
    <property type="match status" value="1"/>
</dbReference>
<dbReference type="Pfam" id="PF01638">
    <property type="entry name" value="HxlR"/>
    <property type="match status" value="1"/>
</dbReference>
<dbReference type="Gene3D" id="3.30.1050.10">
    <property type="entry name" value="SCP2 sterol-binding domain"/>
    <property type="match status" value="1"/>
</dbReference>
<evidence type="ECO:0000313" key="5">
    <source>
        <dbReference type="EMBL" id="GAA1727390.1"/>
    </source>
</evidence>
<evidence type="ECO:0000256" key="2">
    <source>
        <dbReference type="ARBA" id="ARBA00023125"/>
    </source>
</evidence>
<dbReference type="PANTHER" id="PTHR33204">
    <property type="entry name" value="TRANSCRIPTIONAL REGULATOR, MARR FAMILY"/>
    <property type="match status" value="1"/>
</dbReference>
<organism evidence="5 6">
    <name type="scientific">Isoptericola hypogeus</name>
    <dbReference type="NCBI Taxonomy" id="300179"/>
    <lineage>
        <taxon>Bacteria</taxon>
        <taxon>Bacillati</taxon>
        <taxon>Actinomycetota</taxon>
        <taxon>Actinomycetes</taxon>
        <taxon>Micrococcales</taxon>
        <taxon>Promicromonosporaceae</taxon>
        <taxon>Isoptericola</taxon>
    </lineage>
</organism>
<dbReference type="CDD" id="cd00090">
    <property type="entry name" value="HTH_ARSR"/>
    <property type="match status" value="1"/>
</dbReference>
<sequence length="232" mass="26209">MAGYGQFCPVAKAMEVLDERWTLLVVRELLAGSTRFNELRRGNPKMSPTLLSKRLHTLERAGIVRRAGDEGHTRYLLTPAGEELRPVVEALGAWGTRWVGGLGEADLDPHLLLWDMRRTIRVEAWPRERTVVAFTLTDVAPRVARWWIVVRDGQVEVCDYDPGFDVRVVVTTPLRTLTRLWRGDVSWPRALRTGEVRLDGAVDARRQVPRWLGQSVFAGVRRPGDGEVLVGL</sequence>
<gene>
    <name evidence="5" type="ORF">GCM10009809_23890</name>
</gene>
<evidence type="ECO:0000256" key="3">
    <source>
        <dbReference type="ARBA" id="ARBA00023163"/>
    </source>
</evidence>
<keyword evidence="2" id="KW-0238">DNA-binding</keyword>
<evidence type="ECO:0000259" key="4">
    <source>
        <dbReference type="PROSITE" id="PS51118"/>
    </source>
</evidence>
<feature type="domain" description="HTH hxlR-type" evidence="4">
    <location>
        <begin position="8"/>
        <end position="103"/>
    </location>
</feature>
<protein>
    <submittedName>
        <fullName evidence="5">Helix-turn-helix domain-containing protein</fullName>
    </submittedName>
</protein>
<keyword evidence="3" id="KW-0804">Transcription</keyword>
<evidence type="ECO:0000313" key="6">
    <source>
        <dbReference type="Proteomes" id="UP001501138"/>
    </source>
</evidence>
<evidence type="ECO:0000256" key="1">
    <source>
        <dbReference type="ARBA" id="ARBA00023015"/>
    </source>
</evidence>
<dbReference type="PROSITE" id="PS51118">
    <property type="entry name" value="HTH_HXLR"/>
    <property type="match status" value="1"/>
</dbReference>
<dbReference type="SUPFAM" id="SSF55718">
    <property type="entry name" value="SCP-like"/>
    <property type="match status" value="1"/>
</dbReference>